<gene>
    <name evidence="2" type="ORF">DCAR_013842</name>
    <name evidence="3" type="ORF">DCAR_0417142</name>
</gene>
<reference evidence="3" key="2">
    <citation type="submission" date="2022-03" db="EMBL/GenBank/DDBJ databases">
        <title>Draft title - Genomic analysis of global carrot germplasm unveils the trajectory of domestication and the origin of high carotenoid orange carrot.</title>
        <authorList>
            <person name="Iorizzo M."/>
            <person name="Ellison S."/>
            <person name="Senalik D."/>
            <person name="Macko-Podgorni A."/>
            <person name="Grzebelus D."/>
            <person name="Bostan H."/>
            <person name="Rolling W."/>
            <person name="Curaba J."/>
            <person name="Simon P."/>
        </authorList>
    </citation>
    <scope>NUCLEOTIDE SEQUENCE</scope>
    <source>
        <tissue evidence="3">Leaf</tissue>
    </source>
</reference>
<name>A0A165Y436_DAUCS</name>
<evidence type="ECO:0000313" key="3">
    <source>
        <dbReference type="EMBL" id="WOG97801.1"/>
    </source>
</evidence>
<dbReference type="EMBL" id="CP093346">
    <property type="protein sequence ID" value="WOG97801.1"/>
    <property type="molecule type" value="Genomic_DNA"/>
</dbReference>
<organism evidence="2">
    <name type="scientific">Daucus carota subsp. sativus</name>
    <name type="common">Carrot</name>
    <dbReference type="NCBI Taxonomy" id="79200"/>
    <lineage>
        <taxon>Eukaryota</taxon>
        <taxon>Viridiplantae</taxon>
        <taxon>Streptophyta</taxon>
        <taxon>Embryophyta</taxon>
        <taxon>Tracheophyta</taxon>
        <taxon>Spermatophyta</taxon>
        <taxon>Magnoliopsida</taxon>
        <taxon>eudicotyledons</taxon>
        <taxon>Gunneridae</taxon>
        <taxon>Pentapetalae</taxon>
        <taxon>asterids</taxon>
        <taxon>campanulids</taxon>
        <taxon>Apiales</taxon>
        <taxon>Apiaceae</taxon>
        <taxon>Apioideae</taxon>
        <taxon>Scandiceae</taxon>
        <taxon>Daucinae</taxon>
        <taxon>Daucus</taxon>
        <taxon>Daucus sect. Daucus</taxon>
    </lineage>
</organism>
<protein>
    <submittedName>
        <fullName evidence="2">Uncharacterized protein</fullName>
    </submittedName>
</protein>
<dbReference type="EMBL" id="LNRQ01000004">
    <property type="protein sequence ID" value="KZM98796.1"/>
    <property type="molecule type" value="Genomic_DNA"/>
</dbReference>
<dbReference type="Gramene" id="KZM98796">
    <property type="protein sequence ID" value="KZM98796"/>
    <property type="gene ID" value="DCAR_013842"/>
</dbReference>
<evidence type="ECO:0000313" key="2">
    <source>
        <dbReference type="EMBL" id="KZM98796.1"/>
    </source>
</evidence>
<evidence type="ECO:0000313" key="4">
    <source>
        <dbReference type="Proteomes" id="UP000077755"/>
    </source>
</evidence>
<sequence length="72" mass="8123">MIYKYLDSQGKKPLSTEQSSCDSGDREHFSIQVHSCISLRVRGVFILGKNELIPGQFIIIMGSWATIIHPMN</sequence>
<feature type="region of interest" description="Disordered" evidence="1">
    <location>
        <begin position="1"/>
        <end position="24"/>
    </location>
</feature>
<dbReference type="AlphaFoldDB" id="A0A165Y436"/>
<proteinExistence type="predicted"/>
<reference evidence="2" key="1">
    <citation type="journal article" date="2016" name="Nat. Genet.">
        <title>A high-quality carrot genome assembly provides new insights into carotenoid accumulation and asterid genome evolution.</title>
        <authorList>
            <person name="Iorizzo M."/>
            <person name="Ellison S."/>
            <person name="Senalik D."/>
            <person name="Zeng P."/>
            <person name="Satapoomin P."/>
            <person name="Huang J."/>
            <person name="Bowman M."/>
            <person name="Iovene M."/>
            <person name="Sanseverino W."/>
            <person name="Cavagnaro P."/>
            <person name="Yildiz M."/>
            <person name="Macko-Podgorni A."/>
            <person name="Moranska E."/>
            <person name="Grzebelus E."/>
            <person name="Grzebelus D."/>
            <person name="Ashrafi H."/>
            <person name="Zheng Z."/>
            <person name="Cheng S."/>
            <person name="Spooner D."/>
            <person name="Van Deynze A."/>
            <person name="Simon P."/>
        </authorList>
    </citation>
    <scope>NUCLEOTIDE SEQUENCE [LARGE SCALE GENOMIC DNA]</scope>
    <source>
        <tissue evidence="2">Leaf</tissue>
    </source>
</reference>
<dbReference type="Proteomes" id="UP000077755">
    <property type="component" value="Chromosome 4"/>
</dbReference>
<evidence type="ECO:0000256" key="1">
    <source>
        <dbReference type="SAM" id="MobiDB-lite"/>
    </source>
</evidence>
<accession>A0A165Y436</accession>
<keyword evidence="4" id="KW-1185">Reference proteome</keyword>